<evidence type="ECO:0000313" key="4">
    <source>
        <dbReference type="Proteomes" id="UP000006064"/>
    </source>
</evidence>
<dbReference type="OrthoDB" id="386156at2157"/>
<sequence length="209" mass="23699">MVVTRTYRPSDVRAVEILNQIKAQLGISGKIDTLEERRKAYYYLKGKGWNMSMLACNPDAYPGDPEKKALCMLFNEMRGYQIEESIRGNEAQLKKYGSAFRRTYERNRKILEVQKKAVENAYKQLEKKTGVKTVPRPQLKPDVIIKPLPLPSPRPVPEKISITSTTPRPQPKPATVHVPQAKREESGRNIGLLLGAVVAFLVLKKVLGW</sequence>
<feature type="region of interest" description="Disordered" evidence="2">
    <location>
        <begin position="155"/>
        <end position="181"/>
    </location>
</feature>
<dbReference type="RefSeq" id="WP_014788366.1">
    <property type="nucleotide sequence ID" value="NC_018015.1"/>
</dbReference>
<organism evidence="3 4">
    <name type="scientific">Thermococcus cleftensis (strain DSM 27260 / KACC 17922 / CL1)</name>
    <dbReference type="NCBI Taxonomy" id="163003"/>
    <lineage>
        <taxon>Archaea</taxon>
        <taxon>Methanobacteriati</taxon>
        <taxon>Methanobacteriota</taxon>
        <taxon>Thermococci</taxon>
        <taxon>Thermococcales</taxon>
        <taxon>Thermococcaceae</taxon>
        <taxon>Thermococcus</taxon>
    </lineage>
</organism>
<dbReference type="EMBL" id="CP003651">
    <property type="protein sequence ID" value="AFL94727.1"/>
    <property type="molecule type" value="Genomic_DNA"/>
</dbReference>
<evidence type="ECO:0000256" key="2">
    <source>
        <dbReference type="SAM" id="MobiDB-lite"/>
    </source>
</evidence>
<keyword evidence="1" id="KW-0175">Coiled coil</keyword>
<dbReference type="STRING" id="163003.CL1_0519"/>
<dbReference type="GeneID" id="13038203"/>
<reference evidence="3 4" key="1">
    <citation type="journal article" date="2012" name="J. Bacteriol.">
        <title>Complete Genome Sequence of the Hyperthermophilic Archaeon Thermococcus sp. Strain CL1, Isolated from a Paralvinella sp. Polychaete Worm Collected from a Hydrothermal Vent.</title>
        <authorList>
            <person name="Jung J.H."/>
            <person name="Holden J.F."/>
            <person name="Seo D.H."/>
            <person name="Park K.H."/>
            <person name="Shin H."/>
            <person name="Ryu S."/>
            <person name="Lee J.H."/>
            <person name="Park C.S."/>
        </authorList>
    </citation>
    <scope>NUCLEOTIDE SEQUENCE [LARGE SCALE GENOMIC DNA]</scope>
    <source>
        <strain evidence="4">DSM 27260 / KACC 17922 / CL1</strain>
    </source>
</reference>
<dbReference type="AlphaFoldDB" id="I3ZSP3"/>
<dbReference type="Proteomes" id="UP000006064">
    <property type="component" value="Chromosome"/>
</dbReference>
<protein>
    <submittedName>
        <fullName evidence="3">Uncharacterized protein</fullName>
    </submittedName>
</protein>
<evidence type="ECO:0000313" key="3">
    <source>
        <dbReference type="EMBL" id="AFL94727.1"/>
    </source>
</evidence>
<dbReference type="KEGG" id="thm:CL1_0519"/>
<evidence type="ECO:0000256" key="1">
    <source>
        <dbReference type="SAM" id="Coils"/>
    </source>
</evidence>
<keyword evidence="4" id="KW-1185">Reference proteome</keyword>
<name>I3ZSP3_THECF</name>
<gene>
    <name evidence="3" type="ORF">CL1_0519</name>
</gene>
<accession>I3ZSP3</accession>
<proteinExistence type="predicted"/>
<dbReference type="HOGENOM" id="CLU_1313179_0_0_2"/>
<feature type="coiled-coil region" evidence="1">
    <location>
        <begin position="101"/>
        <end position="128"/>
    </location>
</feature>